<sequence>MLAAAPAAAQQEGRPRPFVVMNLGPADIVAVEISPAGEGRYGGSLIGRVELPPGNALHITPPSQSPCGNDLRIRWSNGRTEDRVGEDLCQPQRVLRLSTPGN</sequence>
<name>A0A9X9XJX8_9PROT</name>
<protein>
    <submittedName>
        <fullName evidence="1">Uncharacterized protein</fullName>
    </submittedName>
</protein>
<comment type="caution">
    <text evidence="1">The sequence shown here is derived from an EMBL/GenBank/DDBJ whole genome shotgun (WGS) entry which is preliminary data.</text>
</comment>
<reference evidence="1" key="2">
    <citation type="journal article" date="2021" name="Syst. Appl. Microbiol.">
        <title>Roseomonas hellenica sp. nov., isolated from roots of wild-growing Alkanna tinctoria.</title>
        <authorList>
            <person name="Rat A."/>
            <person name="Naranjo H.D."/>
            <person name="Lebbe L."/>
            <person name="Cnockaert M."/>
            <person name="Krigas N."/>
            <person name="Grigoriadou K."/>
            <person name="Maloupa E."/>
            <person name="Willems A."/>
        </authorList>
    </citation>
    <scope>NUCLEOTIDE SEQUENCE</scope>
    <source>
        <strain evidence="1">LMG 31228</strain>
    </source>
</reference>
<dbReference type="Proteomes" id="UP001138709">
    <property type="component" value="Unassembled WGS sequence"/>
</dbReference>
<organism evidence="1 2">
    <name type="scientific">Neoroseomonas eburnea</name>
    <dbReference type="NCBI Taxonomy" id="1346889"/>
    <lineage>
        <taxon>Bacteria</taxon>
        <taxon>Pseudomonadati</taxon>
        <taxon>Pseudomonadota</taxon>
        <taxon>Alphaproteobacteria</taxon>
        <taxon>Acetobacterales</taxon>
        <taxon>Acetobacteraceae</taxon>
        <taxon>Neoroseomonas</taxon>
    </lineage>
</organism>
<reference evidence="1" key="1">
    <citation type="submission" date="2020-01" db="EMBL/GenBank/DDBJ databases">
        <authorList>
            <person name="Rat A."/>
        </authorList>
    </citation>
    <scope>NUCLEOTIDE SEQUENCE</scope>
    <source>
        <strain evidence="1">LMG 31228</strain>
    </source>
</reference>
<evidence type="ECO:0000313" key="1">
    <source>
        <dbReference type="EMBL" id="MBR0684014.1"/>
    </source>
</evidence>
<keyword evidence="2" id="KW-1185">Reference proteome</keyword>
<proteinExistence type="predicted"/>
<dbReference type="AlphaFoldDB" id="A0A9X9XJX8"/>
<accession>A0A9X9XJX8</accession>
<dbReference type="RefSeq" id="WP_211849736.1">
    <property type="nucleotide sequence ID" value="NZ_JAAEDL010000050.1"/>
</dbReference>
<dbReference type="EMBL" id="JAAEDL010000050">
    <property type="protein sequence ID" value="MBR0684014.1"/>
    <property type="molecule type" value="Genomic_DNA"/>
</dbReference>
<gene>
    <name evidence="1" type="ORF">GXW74_26335</name>
</gene>
<evidence type="ECO:0000313" key="2">
    <source>
        <dbReference type="Proteomes" id="UP001138709"/>
    </source>
</evidence>